<gene>
    <name evidence="17" type="primary">cdd</name>
    <name evidence="17" type="ORF">LMI_1794</name>
    <name evidence="18" type="ORF">SAMN02982997_01300</name>
</gene>
<dbReference type="PROSITE" id="PS00903">
    <property type="entry name" value="CYT_DCMP_DEAMINASES_1"/>
    <property type="match status" value="1"/>
</dbReference>
<dbReference type="InterPro" id="IPR016192">
    <property type="entry name" value="APOBEC/CMP_deaminase_Zn-bd"/>
</dbReference>
<dbReference type="NCBIfam" id="NF004064">
    <property type="entry name" value="PRK05578.1"/>
    <property type="match status" value="1"/>
</dbReference>
<dbReference type="GO" id="GO:0055086">
    <property type="term" value="P:nucleobase-containing small molecule metabolic process"/>
    <property type="evidence" value="ECO:0007669"/>
    <property type="project" value="UniProtKB-ARBA"/>
</dbReference>
<dbReference type="Proteomes" id="UP000182998">
    <property type="component" value="Unassembled WGS sequence"/>
</dbReference>
<evidence type="ECO:0000313" key="17">
    <source>
        <dbReference type="EMBL" id="CEG61087.1"/>
    </source>
</evidence>
<evidence type="ECO:0000256" key="3">
    <source>
        <dbReference type="ARBA" id="ARBA00006576"/>
    </source>
</evidence>
<name>A0A098GGG7_LEGMI</name>
<evidence type="ECO:0000256" key="14">
    <source>
        <dbReference type="PIRSR" id="PIRSR606262-3"/>
    </source>
</evidence>
<organism evidence="17 19">
    <name type="scientific">Legionella micdadei</name>
    <name type="common">Tatlockia micdadei</name>
    <dbReference type="NCBI Taxonomy" id="451"/>
    <lineage>
        <taxon>Bacteria</taxon>
        <taxon>Pseudomonadati</taxon>
        <taxon>Pseudomonadota</taxon>
        <taxon>Gammaproteobacteria</taxon>
        <taxon>Legionellales</taxon>
        <taxon>Legionellaceae</taxon>
        <taxon>Legionella</taxon>
    </lineage>
</organism>
<dbReference type="GO" id="GO:0008270">
    <property type="term" value="F:zinc ion binding"/>
    <property type="evidence" value="ECO:0007669"/>
    <property type="project" value="UniProtKB-UniRule"/>
</dbReference>
<evidence type="ECO:0000256" key="4">
    <source>
        <dbReference type="ARBA" id="ARBA00012783"/>
    </source>
</evidence>
<comment type="function">
    <text evidence="2 15">This enzyme scavenges exogenous and endogenous cytidine and 2'-deoxycytidine for UMP synthesis.</text>
</comment>
<evidence type="ECO:0000256" key="13">
    <source>
        <dbReference type="PIRSR" id="PIRSR606262-2"/>
    </source>
</evidence>
<feature type="binding site" evidence="13">
    <location>
        <begin position="44"/>
        <end position="50"/>
    </location>
    <ligand>
        <name>substrate</name>
    </ligand>
</feature>
<evidence type="ECO:0000259" key="16">
    <source>
        <dbReference type="PROSITE" id="PS51747"/>
    </source>
</evidence>
<evidence type="ECO:0000256" key="15">
    <source>
        <dbReference type="RuleBase" id="RU364006"/>
    </source>
</evidence>
<keyword evidence="20" id="KW-1185">Reference proteome</keyword>
<evidence type="ECO:0000256" key="2">
    <source>
        <dbReference type="ARBA" id="ARBA00003949"/>
    </source>
</evidence>
<evidence type="ECO:0000256" key="12">
    <source>
        <dbReference type="PIRSR" id="PIRSR606262-1"/>
    </source>
</evidence>
<dbReference type="Gene3D" id="3.40.140.10">
    <property type="entry name" value="Cytidine Deaminase, domain 2"/>
    <property type="match status" value="1"/>
</dbReference>
<reference evidence="18 20" key="3">
    <citation type="submission" date="2016-10" db="EMBL/GenBank/DDBJ databases">
        <authorList>
            <person name="Varghese N."/>
            <person name="Submissions S."/>
        </authorList>
    </citation>
    <scope>NUCLEOTIDE SEQUENCE [LARGE SCALE GENOMIC DNA]</scope>
    <source>
        <strain evidence="18 20">ATCC 33218</strain>
    </source>
</reference>
<evidence type="ECO:0000256" key="7">
    <source>
        <dbReference type="ARBA" id="ARBA00022801"/>
    </source>
</evidence>
<reference evidence="19" key="2">
    <citation type="submission" date="2014-09" db="EMBL/GenBank/DDBJ databases">
        <authorList>
            <person name="Gomez-Valero L."/>
        </authorList>
    </citation>
    <scope>NUCLEOTIDE SEQUENCE [LARGE SCALE GENOMIC DNA]</scope>
    <source>
        <strain evidence="19">ATCC33218</strain>
    </source>
</reference>
<keyword evidence="8 14" id="KW-0862">Zinc</keyword>
<dbReference type="GO" id="GO:0042802">
    <property type="term" value="F:identical protein binding"/>
    <property type="evidence" value="ECO:0007669"/>
    <property type="project" value="UniProtKB-ARBA"/>
</dbReference>
<dbReference type="InterPro" id="IPR050202">
    <property type="entry name" value="Cyt/Deoxycyt_deaminase"/>
</dbReference>
<accession>A0A098GGG7</accession>
<dbReference type="KEGG" id="tmc:LMI_1794"/>
<dbReference type="EC" id="3.5.4.5" evidence="4 15"/>
<dbReference type="PANTHER" id="PTHR11644">
    <property type="entry name" value="CYTIDINE DEAMINASE"/>
    <property type="match status" value="1"/>
</dbReference>
<evidence type="ECO:0000256" key="10">
    <source>
        <dbReference type="ARBA" id="ARBA00049252"/>
    </source>
</evidence>
<comment type="catalytic activity">
    <reaction evidence="10 15">
        <text>2'-deoxycytidine + H2O + H(+) = 2'-deoxyuridine + NH4(+)</text>
        <dbReference type="Rhea" id="RHEA:13433"/>
        <dbReference type="ChEBI" id="CHEBI:15377"/>
        <dbReference type="ChEBI" id="CHEBI:15378"/>
        <dbReference type="ChEBI" id="CHEBI:15698"/>
        <dbReference type="ChEBI" id="CHEBI:16450"/>
        <dbReference type="ChEBI" id="CHEBI:28938"/>
        <dbReference type="EC" id="3.5.4.5"/>
    </reaction>
</comment>
<dbReference type="GO" id="GO:0004126">
    <property type="term" value="F:cytidine deaminase activity"/>
    <property type="evidence" value="ECO:0007669"/>
    <property type="project" value="UniProtKB-UniRule"/>
</dbReference>
<evidence type="ECO:0000313" key="19">
    <source>
        <dbReference type="Proteomes" id="UP000032414"/>
    </source>
</evidence>
<dbReference type="FunFam" id="3.40.140.10:FF:000008">
    <property type="entry name" value="Cytidine deaminase"/>
    <property type="match status" value="1"/>
</dbReference>
<dbReference type="GO" id="GO:0072527">
    <property type="term" value="P:pyrimidine-containing compound metabolic process"/>
    <property type="evidence" value="ECO:0007669"/>
    <property type="project" value="UniProtKB-ARBA"/>
</dbReference>
<dbReference type="Proteomes" id="UP000032414">
    <property type="component" value="Chromosome I"/>
</dbReference>
<evidence type="ECO:0000256" key="11">
    <source>
        <dbReference type="ARBA" id="ARBA00049558"/>
    </source>
</evidence>
<comment type="cofactor">
    <cofactor evidence="1 14 15">
        <name>Zn(2+)</name>
        <dbReference type="ChEBI" id="CHEBI:29105"/>
    </cofactor>
</comment>
<evidence type="ECO:0000313" key="18">
    <source>
        <dbReference type="EMBL" id="SCY29793.1"/>
    </source>
</evidence>
<dbReference type="PROSITE" id="PS51747">
    <property type="entry name" value="CYT_DCMP_DEAMINASES_2"/>
    <property type="match status" value="1"/>
</dbReference>
<dbReference type="STRING" id="451.B6N58_06995"/>
<evidence type="ECO:0000256" key="1">
    <source>
        <dbReference type="ARBA" id="ARBA00001947"/>
    </source>
</evidence>
<dbReference type="CDD" id="cd01283">
    <property type="entry name" value="cytidine_deaminase"/>
    <property type="match status" value="1"/>
</dbReference>
<dbReference type="EMBL" id="FMVN01000006">
    <property type="protein sequence ID" value="SCY29793.1"/>
    <property type="molecule type" value="Genomic_DNA"/>
</dbReference>
<feature type="binding site" evidence="14">
    <location>
        <position position="91"/>
    </location>
    <ligand>
        <name>Zn(2+)</name>
        <dbReference type="ChEBI" id="CHEBI:29105"/>
        <note>catalytic</note>
    </ligand>
</feature>
<feature type="binding site" evidence="14">
    <location>
        <position position="55"/>
    </location>
    <ligand>
        <name>Zn(2+)</name>
        <dbReference type="ChEBI" id="CHEBI:29105"/>
        <note>catalytic</note>
    </ligand>
</feature>
<keyword evidence="6 14" id="KW-0479">Metal-binding</keyword>
<dbReference type="InterPro" id="IPR006262">
    <property type="entry name" value="Cyt_deam_tetra"/>
</dbReference>
<dbReference type="OrthoDB" id="9795347at2"/>
<dbReference type="RefSeq" id="WP_045099388.1">
    <property type="nucleotide sequence ID" value="NZ_CP020614.1"/>
</dbReference>
<feature type="active site" description="Proton donor" evidence="12">
    <location>
        <position position="57"/>
    </location>
</feature>
<comment type="similarity">
    <text evidence="3 15">Belongs to the cytidine and deoxycytidylate deaminase family.</text>
</comment>
<comment type="catalytic activity">
    <reaction evidence="11 15">
        <text>cytidine + H2O + H(+) = uridine + NH4(+)</text>
        <dbReference type="Rhea" id="RHEA:16069"/>
        <dbReference type="ChEBI" id="CHEBI:15377"/>
        <dbReference type="ChEBI" id="CHEBI:15378"/>
        <dbReference type="ChEBI" id="CHEBI:16704"/>
        <dbReference type="ChEBI" id="CHEBI:17562"/>
        <dbReference type="ChEBI" id="CHEBI:28938"/>
        <dbReference type="EC" id="3.5.4.5"/>
    </reaction>
</comment>
<dbReference type="PANTHER" id="PTHR11644:SF2">
    <property type="entry name" value="CYTIDINE DEAMINASE"/>
    <property type="match status" value="1"/>
</dbReference>
<dbReference type="InterPro" id="IPR002125">
    <property type="entry name" value="CMP_dCMP_dom"/>
</dbReference>
<feature type="domain" description="CMP/dCMP-type deaminase" evidence="16">
    <location>
        <begin position="3"/>
        <end position="130"/>
    </location>
</feature>
<sequence length="131" mass="14493">MADRIETMIRKARDVLPNAYAPYSHYQVAACLCTDDNQFYTGVNVENASYGLTICAEAAAICQMITANKQKIKSLVLLNGADNICSPCGACRQRIAEFSTNETMIYLCNHQSVIKSMTITELLPLAFNFKP</sequence>
<dbReference type="NCBIfam" id="TIGR01354">
    <property type="entry name" value="cyt_deam_tetra"/>
    <property type="match status" value="1"/>
</dbReference>
<dbReference type="HOGENOM" id="CLU_097262_4_1_6"/>
<reference evidence="17" key="1">
    <citation type="submission" date="2014-09" db="EMBL/GenBank/DDBJ databases">
        <authorList>
            <person name="GOMEZ-VALERO Laura"/>
        </authorList>
    </citation>
    <scope>NUCLEOTIDE SEQUENCE</scope>
    <source>
        <strain evidence="17">ATCC33218</strain>
    </source>
</reference>
<dbReference type="EMBL" id="LN614830">
    <property type="protein sequence ID" value="CEG61087.1"/>
    <property type="molecule type" value="Genomic_DNA"/>
</dbReference>
<evidence type="ECO:0000256" key="5">
    <source>
        <dbReference type="ARBA" id="ARBA00018266"/>
    </source>
</evidence>
<proteinExistence type="inferred from homology"/>
<protein>
    <recommendedName>
        <fullName evidence="5 15">Cytidine deaminase</fullName>
        <ecNumber evidence="4 15">3.5.4.5</ecNumber>
    </recommendedName>
    <alternativeName>
        <fullName evidence="9 15">Cytidine aminohydrolase</fullName>
    </alternativeName>
</protein>
<evidence type="ECO:0000256" key="9">
    <source>
        <dbReference type="ARBA" id="ARBA00032005"/>
    </source>
</evidence>
<evidence type="ECO:0000313" key="20">
    <source>
        <dbReference type="Proteomes" id="UP000182998"/>
    </source>
</evidence>
<dbReference type="GO" id="GO:0005829">
    <property type="term" value="C:cytosol"/>
    <property type="evidence" value="ECO:0007669"/>
    <property type="project" value="TreeGrafter"/>
</dbReference>
<feature type="binding site" evidence="14">
    <location>
        <position position="88"/>
    </location>
    <ligand>
        <name>Zn(2+)</name>
        <dbReference type="ChEBI" id="CHEBI:29105"/>
        <note>catalytic</note>
    </ligand>
</feature>
<dbReference type="InterPro" id="IPR016193">
    <property type="entry name" value="Cytidine_deaminase-like"/>
</dbReference>
<evidence type="ECO:0000256" key="6">
    <source>
        <dbReference type="ARBA" id="ARBA00022723"/>
    </source>
</evidence>
<evidence type="ECO:0000256" key="8">
    <source>
        <dbReference type="ARBA" id="ARBA00022833"/>
    </source>
</evidence>
<dbReference type="Pfam" id="PF00383">
    <property type="entry name" value="dCMP_cyt_deam_1"/>
    <property type="match status" value="1"/>
</dbReference>
<dbReference type="SUPFAM" id="SSF53927">
    <property type="entry name" value="Cytidine deaminase-like"/>
    <property type="match status" value="1"/>
</dbReference>
<keyword evidence="7 15" id="KW-0378">Hydrolase</keyword>
<dbReference type="AlphaFoldDB" id="A0A098GGG7"/>
<dbReference type="PATRIC" id="fig|451.8.peg.1506"/>